<dbReference type="AlphaFoldDB" id="A0A363NTB5"/>
<organism evidence="2 3">
    <name type="scientific">Sphingobacterium athyrii</name>
    <dbReference type="NCBI Taxonomy" id="2152717"/>
    <lineage>
        <taxon>Bacteria</taxon>
        <taxon>Pseudomonadati</taxon>
        <taxon>Bacteroidota</taxon>
        <taxon>Sphingobacteriia</taxon>
        <taxon>Sphingobacteriales</taxon>
        <taxon>Sphingobacteriaceae</taxon>
        <taxon>Sphingobacterium</taxon>
    </lineage>
</organism>
<reference evidence="2 3" key="1">
    <citation type="submission" date="2018-04" db="EMBL/GenBank/DDBJ databases">
        <title>Sphingobacterium sp. M46 Genome.</title>
        <authorList>
            <person name="Cheng J."/>
            <person name="Li Y."/>
        </authorList>
    </citation>
    <scope>NUCLEOTIDE SEQUENCE [LARGE SCALE GENOMIC DNA]</scope>
    <source>
        <strain evidence="2 3">M46</strain>
    </source>
</reference>
<dbReference type="PANTHER" id="PTHR35201:SF4">
    <property type="entry name" value="BETA-PINACENE SYNTHASE-RELATED"/>
    <property type="match status" value="1"/>
</dbReference>
<keyword evidence="3" id="KW-1185">Reference proteome</keyword>
<protein>
    <recommendedName>
        <fullName evidence="1">Terpene synthase</fullName>
        <ecNumber evidence="1">4.2.3.-</ecNumber>
    </recommendedName>
</protein>
<sequence length="338" mass="39370">MKTSLTDEEFYAGLLQLPKPTYPFTNFIHPDFEKLRQEYYNWIDTEYIIHSKEAREKHKKHHLCDIAARGCPFLHAIDELLPLANYTANGAMMDDYFDKCSHEKMHSVMNSAYALLTGDDPNEPKENGILHLFWVLRQDALKVEFPKHLYKRFISSVRDTIKGFAEEKIYYRTNSIPPLAVYLLNREGTSGVLPYCDYAAMQKDYRQLPDEIFDHLYIKRYRTLCCLIIAIHNDIISLPKELHREGDTLNLVKVLKQEYGISIHEAYMKALELHNDYLNEFLLLQNHLPPFDGWDNMVLAYIQDLGVMISGIYAWHTHDTSRYVNGGYVEGEYTNGGG</sequence>
<dbReference type="PANTHER" id="PTHR35201">
    <property type="entry name" value="TERPENE SYNTHASE"/>
    <property type="match status" value="1"/>
</dbReference>
<dbReference type="RefSeq" id="WP_108633925.1">
    <property type="nucleotide sequence ID" value="NZ_QCXX01000003.1"/>
</dbReference>
<comment type="cofactor">
    <cofactor evidence="1">
        <name>Mg(2+)</name>
        <dbReference type="ChEBI" id="CHEBI:18420"/>
    </cofactor>
</comment>
<keyword evidence="1" id="KW-0460">Magnesium</keyword>
<accession>A0A363NTB5</accession>
<dbReference type="OrthoDB" id="1223397at2"/>
<dbReference type="GO" id="GO:0046872">
    <property type="term" value="F:metal ion binding"/>
    <property type="evidence" value="ECO:0007669"/>
    <property type="project" value="UniProtKB-KW"/>
</dbReference>
<keyword evidence="1" id="KW-0456">Lyase</keyword>
<evidence type="ECO:0000256" key="1">
    <source>
        <dbReference type="RuleBase" id="RU366034"/>
    </source>
</evidence>
<dbReference type="SUPFAM" id="SSF48576">
    <property type="entry name" value="Terpenoid synthases"/>
    <property type="match status" value="1"/>
</dbReference>
<dbReference type="Pfam" id="PF19086">
    <property type="entry name" value="Terpene_syn_C_2"/>
    <property type="match status" value="1"/>
</dbReference>
<comment type="caution">
    <text evidence="2">The sequence shown here is derived from an EMBL/GenBank/DDBJ whole genome shotgun (WGS) entry which is preliminary data.</text>
</comment>
<evidence type="ECO:0000313" key="3">
    <source>
        <dbReference type="Proteomes" id="UP000250831"/>
    </source>
</evidence>
<dbReference type="GO" id="GO:0010333">
    <property type="term" value="F:terpene synthase activity"/>
    <property type="evidence" value="ECO:0007669"/>
    <property type="project" value="InterPro"/>
</dbReference>
<dbReference type="EMBL" id="QCXX01000003">
    <property type="protein sequence ID" value="PUV23997.1"/>
    <property type="molecule type" value="Genomic_DNA"/>
</dbReference>
<dbReference type="InterPro" id="IPR008949">
    <property type="entry name" value="Isoprenoid_synthase_dom_sf"/>
</dbReference>
<dbReference type="Gene3D" id="1.10.600.10">
    <property type="entry name" value="Farnesyl Diphosphate Synthase"/>
    <property type="match status" value="1"/>
</dbReference>
<evidence type="ECO:0000313" key="2">
    <source>
        <dbReference type="EMBL" id="PUV23997.1"/>
    </source>
</evidence>
<dbReference type="Proteomes" id="UP000250831">
    <property type="component" value="Unassembled WGS sequence"/>
</dbReference>
<name>A0A363NTB5_9SPHI</name>
<keyword evidence="1" id="KW-0479">Metal-binding</keyword>
<dbReference type="InterPro" id="IPR034686">
    <property type="entry name" value="Terpene_cyclase-like_2"/>
</dbReference>
<proteinExistence type="inferred from homology"/>
<dbReference type="EC" id="4.2.3.-" evidence="1"/>
<dbReference type="SFLD" id="SFLDS00005">
    <property type="entry name" value="Isoprenoid_Synthase_Type_I"/>
    <property type="match status" value="1"/>
</dbReference>
<gene>
    <name evidence="2" type="ORF">DCO56_11510</name>
</gene>
<dbReference type="SFLD" id="SFLDG01020">
    <property type="entry name" value="Terpene_Cyclase_Like_2"/>
    <property type="match status" value="1"/>
</dbReference>
<comment type="similarity">
    <text evidence="1">Belongs to the terpene synthase family.</text>
</comment>